<protein>
    <recommendedName>
        <fullName evidence="13">Olfactory receptor</fullName>
    </recommendedName>
</protein>
<evidence type="ECO:0000256" key="8">
    <source>
        <dbReference type="ARBA" id="ARBA00023136"/>
    </source>
</evidence>
<name>A0AAW1B777_CROAD</name>
<dbReference type="Pfam" id="PF13853">
    <property type="entry name" value="7tm_4"/>
    <property type="match status" value="1"/>
</dbReference>
<evidence type="ECO:0000313" key="16">
    <source>
        <dbReference type="Proteomes" id="UP001474421"/>
    </source>
</evidence>
<dbReference type="PRINTS" id="PR00237">
    <property type="entry name" value="GPCRRHODOPSN"/>
</dbReference>
<dbReference type="PROSITE" id="PS50262">
    <property type="entry name" value="G_PROTEIN_RECEP_F1_2"/>
    <property type="match status" value="1"/>
</dbReference>
<evidence type="ECO:0000256" key="12">
    <source>
        <dbReference type="RuleBase" id="RU000688"/>
    </source>
</evidence>
<evidence type="ECO:0000313" key="15">
    <source>
        <dbReference type="EMBL" id="KAK9398026.1"/>
    </source>
</evidence>
<comment type="subcellular location">
    <subcellularLocation>
        <location evidence="1 13">Cell membrane</location>
        <topology evidence="1 13">Multi-pass membrane protein</topology>
    </subcellularLocation>
</comment>
<evidence type="ECO:0000256" key="2">
    <source>
        <dbReference type="ARBA" id="ARBA00022475"/>
    </source>
</evidence>
<keyword evidence="9 12" id="KW-0675">Receptor</keyword>
<feature type="transmembrane region" description="Helical" evidence="13">
    <location>
        <begin position="58"/>
        <end position="76"/>
    </location>
</feature>
<keyword evidence="8 13" id="KW-0472">Membrane</keyword>
<dbReference type="GO" id="GO:0004930">
    <property type="term" value="F:G protein-coupled receptor activity"/>
    <property type="evidence" value="ECO:0007669"/>
    <property type="project" value="UniProtKB-KW"/>
</dbReference>
<feature type="transmembrane region" description="Helical" evidence="13">
    <location>
        <begin position="196"/>
        <end position="218"/>
    </location>
</feature>
<keyword evidence="4 12" id="KW-0812">Transmembrane</keyword>
<dbReference type="CDD" id="cd15912">
    <property type="entry name" value="7tmA_OR6C-like"/>
    <property type="match status" value="1"/>
</dbReference>
<feature type="transmembrane region" description="Helical" evidence="13">
    <location>
        <begin position="138"/>
        <end position="162"/>
    </location>
</feature>
<dbReference type="PRINTS" id="PR00245">
    <property type="entry name" value="OLFACTORYR"/>
</dbReference>
<feature type="transmembrane region" description="Helical" evidence="13">
    <location>
        <begin position="20"/>
        <end position="46"/>
    </location>
</feature>
<dbReference type="AlphaFoldDB" id="A0AAW1B777"/>
<comment type="caution">
    <text evidence="15">The sequence shown here is derived from an EMBL/GenBank/DDBJ whole genome shotgun (WGS) entry which is preliminary data.</text>
</comment>
<dbReference type="PANTHER" id="PTHR26454">
    <property type="entry name" value="OLFACTORY RECEPTOR"/>
    <property type="match status" value="1"/>
</dbReference>
<sequence>MENSTTVREFILLGLTNNQQIAVGLFLILLGIYLLTLIGNMLIIIVTLVNAQLCSPMYFFLRHVAWIEIGYISSIIPKTLANIATGNKSISLAGCFVQMFLHFVLGTTEFLLLATMSVDRYIAICKPLHYTTILNEQICSLLVLCCWIGGLSLILVPSIFFFQMPFCGPNNIINHFFCDNGALIKLSCVDTSLLELINFVIATFSLLGTLSVNIVSYVKIISTILRIPSTTGRKKTFSTCASHMTVVSITYSSCVFIYIRPKGSSKLDYNKMIAILNTVLAPLLIPFIYCLRNRQVQDALRIELRQWIEFCKKLK</sequence>
<evidence type="ECO:0000256" key="11">
    <source>
        <dbReference type="ARBA" id="ARBA00023224"/>
    </source>
</evidence>
<keyword evidence="5 13" id="KW-0552">Olfaction</keyword>
<dbReference type="EMBL" id="JAOTOJ010000008">
    <property type="protein sequence ID" value="KAK9398026.1"/>
    <property type="molecule type" value="Genomic_DNA"/>
</dbReference>
<feature type="transmembrane region" description="Helical" evidence="13">
    <location>
        <begin position="96"/>
        <end position="118"/>
    </location>
</feature>
<gene>
    <name evidence="15" type="ORF">NXF25_021387</name>
</gene>
<evidence type="ECO:0000256" key="13">
    <source>
        <dbReference type="RuleBase" id="RU363047"/>
    </source>
</evidence>
<evidence type="ECO:0000256" key="3">
    <source>
        <dbReference type="ARBA" id="ARBA00022606"/>
    </source>
</evidence>
<evidence type="ECO:0000256" key="1">
    <source>
        <dbReference type="ARBA" id="ARBA00004651"/>
    </source>
</evidence>
<dbReference type="PROSITE" id="PS00237">
    <property type="entry name" value="G_PROTEIN_RECEP_F1_1"/>
    <property type="match status" value="1"/>
</dbReference>
<feature type="transmembrane region" description="Helical" evidence="13">
    <location>
        <begin position="239"/>
        <end position="260"/>
    </location>
</feature>
<dbReference type="Gene3D" id="1.20.1070.10">
    <property type="entry name" value="Rhodopsin 7-helix transmembrane proteins"/>
    <property type="match status" value="1"/>
</dbReference>
<keyword evidence="2 13" id="KW-1003">Cell membrane</keyword>
<evidence type="ECO:0000256" key="4">
    <source>
        <dbReference type="ARBA" id="ARBA00022692"/>
    </source>
</evidence>
<keyword evidence="6 13" id="KW-1133">Transmembrane helix</keyword>
<evidence type="ECO:0000256" key="6">
    <source>
        <dbReference type="ARBA" id="ARBA00022989"/>
    </source>
</evidence>
<organism evidence="15 16">
    <name type="scientific">Crotalus adamanteus</name>
    <name type="common">Eastern diamondback rattlesnake</name>
    <dbReference type="NCBI Taxonomy" id="8729"/>
    <lineage>
        <taxon>Eukaryota</taxon>
        <taxon>Metazoa</taxon>
        <taxon>Chordata</taxon>
        <taxon>Craniata</taxon>
        <taxon>Vertebrata</taxon>
        <taxon>Euteleostomi</taxon>
        <taxon>Lepidosauria</taxon>
        <taxon>Squamata</taxon>
        <taxon>Bifurcata</taxon>
        <taxon>Unidentata</taxon>
        <taxon>Episquamata</taxon>
        <taxon>Toxicofera</taxon>
        <taxon>Serpentes</taxon>
        <taxon>Colubroidea</taxon>
        <taxon>Viperidae</taxon>
        <taxon>Crotalinae</taxon>
        <taxon>Crotalus</taxon>
    </lineage>
</organism>
<evidence type="ECO:0000256" key="9">
    <source>
        <dbReference type="ARBA" id="ARBA00023170"/>
    </source>
</evidence>
<proteinExistence type="inferred from homology"/>
<reference evidence="15 16" key="1">
    <citation type="journal article" date="2024" name="Proc. Natl. Acad. Sci. U.S.A.">
        <title>The genetic regulatory architecture and epigenomic basis for age-related changes in rattlesnake venom.</title>
        <authorList>
            <person name="Hogan M.P."/>
            <person name="Holding M.L."/>
            <person name="Nystrom G.S."/>
            <person name="Colston T.J."/>
            <person name="Bartlett D.A."/>
            <person name="Mason A.J."/>
            <person name="Ellsworth S.A."/>
            <person name="Rautsaw R.M."/>
            <person name="Lawrence K.C."/>
            <person name="Strickland J.L."/>
            <person name="He B."/>
            <person name="Fraser P."/>
            <person name="Margres M.J."/>
            <person name="Gilbert D.M."/>
            <person name="Gibbs H.L."/>
            <person name="Parkinson C.L."/>
            <person name="Rokyta D.R."/>
        </authorList>
    </citation>
    <scope>NUCLEOTIDE SEQUENCE [LARGE SCALE GENOMIC DNA]</scope>
    <source>
        <strain evidence="15">DRR0105</strain>
    </source>
</reference>
<dbReference type="GO" id="GO:0004984">
    <property type="term" value="F:olfactory receptor activity"/>
    <property type="evidence" value="ECO:0007669"/>
    <property type="project" value="InterPro"/>
</dbReference>
<evidence type="ECO:0000259" key="14">
    <source>
        <dbReference type="PROSITE" id="PS50262"/>
    </source>
</evidence>
<dbReference type="GO" id="GO:0005886">
    <property type="term" value="C:plasma membrane"/>
    <property type="evidence" value="ECO:0007669"/>
    <property type="project" value="UniProtKB-SubCell"/>
</dbReference>
<dbReference type="Proteomes" id="UP001474421">
    <property type="component" value="Unassembled WGS sequence"/>
</dbReference>
<accession>A0AAW1B777</accession>
<evidence type="ECO:0000256" key="7">
    <source>
        <dbReference type="ARBA" id="ARBA00023040"/>
    </source>
</evidence>
<keyword evidence="7 12" id="KW-0297">G-protein coupled receptor</keyword>
<comment type="similarity">
    <text evidence="12">Belongs to the G-protein coupled receptor 1 family.</text>
</comment>
<keyword evidence="11 12" id="KW-0807">Transducer</keyword>
<evidence type="ECO:0000256" key="10">
    <source>
        <dbReference type="ARBA" id="ARBA00023180"/>
    </source>
</evidence>
<dbReference type="InterPro" id="IPR000276">
    <property type="entry name" value="GPCR_Rhodpsn"/>
</dbReference>
<feature type="transmembrane region" description="Helical" evidence="13">
    <location>
        <begin position="272"/>
        <end position="291"/>
    </location>
</feature>
<dbReference type="PANTHER" id="PTHR26454:SF18">
    <property type="entry name" value="OLFACTORY RECEPTOR 6C76"/>
    <property type="match status" value="1"/>
</dbReference>
<keyword evidence="16" id="KW-1185">Reference proteome</keyword>
<evidence type="ECO:0000256" key="5">
    <source>
        <dbReference type="ARBA" id="ARBA00022725"/>
    </source>
</evidence>
<dbReference type="FunFam" id="1.20.1070.10:FF:000010">
    <property type="entry name" value="Olfactory receptor"/>
    <property type="match status" value="1"/>
</dbReference>
<dbReference type="SUPFAM" id="SSF81321">
    <property type="entry name" value="Family A G protein-coupled receptor-like"/>
    <property type="match status" value="1"/>
</dbReference>
<dbReference type="InterPro" id="IPR017452">
    <property type="entry name" value="GPCR_Rhodpsn_7TM"/>
</dbReference>
<keyword evidence="3 13" id="KW-0716">Sensory transduction</keyword>
<keyword evidence="10" id="KW-0325">Glycoprotein</keyword>
<dbReference type="InterPro" id="IPR047132">
    <property type="entry name" value="Olfact_rcpt_6C-like"/>
</dbReference>
<feature type="domain" description="G-protein coupled receptors family 1 profile" evidence="14">
    <location>
        <begin position="39"/>
        <end position="289"/>
    </location>
</feature>
<dbReference type="InterPro" id="IPR000725">
    <property type="entry name" value="Olfact_rcpt"/>
</dbReference>